<reference evidence="1 2" key="1">
    <citation type="submission" date="2018-09" db="EMBL/GenBank/DDBJ databases">
        <title>Paenibacillus SK2017-BO5.</title>
        <authorList>
            <person name="Piskunova J.V."/>
            <person name="Dubiley S.A."/>
            <person name="Severinov K.V."/>
        </authorList>
    </citation>
    <scope>NUCLEOTIDE SEQUENCE [LARGE SCALE GENOMIC DNA]</scope>
    <source>
        <strain evidence="1 2">BO5</strain>
    </source>
</reference>
<dbReference type="OrthoDB" id="2991392at2"/>
<name>A0A3A3GMR8_PANTH</name>
<dbReference type="RefSeq" id="WP_119791263.1">
    <property type="nucleotide sequence ID" value="NZ_QYZD01000002.1"/>
</dbReference>
<dbReference type="SUPFAM" id="SSF52141">
    <property type="entry name" value="Uracil-DNA glycosylase-like"/>
    <property type="match status" value="1"/>
</dbReference>
<dbReference type="EMBL" id="QYZD01000002">
    <property type="protein sequence ID" value="RJG26174.1"/>
    <property type="molecule type" value="Genomic_DNA"/>
</dbReference>
<sequence length="244" mass="28600">MSKINSLNRRTYPGFPEYILLDLIGEGDTFFKRGAKPEFLYHPHFEQWHRYFCGPDYHPPAGKTIAFFQTCTWSKPYDFSYIGRKIRTVTDKYPNVHPIILSNAGVIPYEYQMNPTFCAYDWIVEEEAEREAERSVAEQYQEVTLKRIRNYLTANRQVYDSVVHYCMPVTQSMSSHIQNICKELGLPYYLAVSADVYRAVRERLLQLRDVGQFYIFDEVLASLKQILEKVSERYGFGDSHPGVQ</sequence>
<dbReference type="Gene3D" id="3.40.50.10630">
    <property type="entry name" value="Uracil-DNA glycosylase-like"/>
    <property type="match status" value="1"/>
</dbReference>
<gene>
    <name evidence="1" type="ORF">DQX05_04610</name>
</gene>
<accession>A0A3A3GMR8</accession>
<dbReference type="Proteomes" id="UP000266177">
    <property type="component" value="Unassembled WGS sequence"/>
</dbReference>
<dbReference type="InterPro" id="IPR036895">
    <property type="entry name" value="Uracil-DNA_glycosylase-like_sf"/>
</dbReference>
<comment type="caution">
    <text evidence="1">The sequence shown here is derived from an EMBL/GenBank/DDBJ whole genome shotgun (WGS) entry which is preliminary data.</text>
</comment>
<evidence type="ECO:0000313" key="2">
    <source>
        <dbReference type="Proteomes" id="UP000266177"/>
    </source>
</evidence>
<protein>
    <submittedName>
        <fullName evidence="1">Radical SAM protein</fullName>
    </submittedName>
</protein>
<organism evidence="1 2">
    <name type="scientific">Paenibacillus thiaminolyticus</name>
    <name type="common">Bacillus thiaminolyticus</name>
    <dbReference type="NCBI Taxonomy" id="49283"/>
    <lineage>
        <taxon>Bacteria</taxon>
        <taxon>Bacillati</taxon>
        <taxon>Bacillota</taxon>
        <taxon>Bacilli</taxon>
        <taxon>Bacillales</taxon>
        <taxon>Paenibacillaceae</taxon>
        <taxon>Paenibacillus</taxon>
    </lineage>
</organism>
<dbReference type="AlphaFoldDB" id="A0A3A3GMR8"/>
<proteinExistence type="predicted"/>
<evidence type="ECO:0000313" key="1">
    <source>
        <dbReference type="EMBL" id="RJG26174.1"/>
    </source>
</evidence>